<name>A0A6J4S6X5_9ACTN</name>
<dbReference type="EMBL" id="CADCVM010000201">
    <property type="protein sequence ID" value="CAA9490904.1"/>
    <property type="molecule type" value="Genomic_DNA"/>
</dbReference>
<dbReference type="AlphaFoldDB" id="A0A6J4S6X5"/>
<gene>
    <name evidence="2" type="ORF">AVDCRST_MAG05-1893</name>
</gene>
<feature type="non-terminal residue" evidence="2">
    <location>
        <position position="41"/>
    </location>
</feature>
<feature type="compositionally biased region" description="Basic residues" evidence="1">
    <location>
        <begin position="1"/>
        <end position="10"/>
    </location>
</feature>
<feature type="non-terminal residue" evidence="2">
    <location>
        <position position="1"/>
    </location>
</feature>
<sequence length="41" mass="4819">WPRRHGRSHRSHAEHVSKYPAPPTSCYRLQPRYRLPRAGPG</sequence>
<evidence type="ECO:0000313" key="2">
    <source>
        <dbReference type="EMBL" id="CAA9490904.1"/>
    </source>
</evidence>
<reference evidence="2" key="1">
    <citation type="submission" date="2020-02" db="EMBL/GenBank/DDBJ databases">
        <authorList>
            <person name="Meier V. D."/>
        </authorList>
    </citation>
    <scope>NUCLEOTIDE SEQUENCE</scope>
    <source>
        <strain evidence="2">AVDCRST_MAG05</strain>
    </source>
</reference>
<accession>A0A6J4S6X5</accession>
<proteinExistence type="predicted"/>
<feature type="region of interest" description="Disordered" evidence="1">
    <location>
        <begin position="1"/>
        <end position="41"/>
    </location>
</feature>
<evidence type="ECO:0000256" key="1">
    <source>
        <dbReference type="SAM" id="MobiDB-lite"/>
    </source>
</evidence>
<organism evidence="2">
    <name type="scientific">uncultured Rubrobacteraceae bacterium</name>
    <dbReference type="NCBI Taxonomy" id="349277"/>
    <lineage>
        <taxon>Bacteria</taxon>
        <taxon>Bacillati</taxon>
        <taxon>Actinomycetota</taxon>
        <taxon>Rubrobacteria</taxon>
        <taxon>Rubrobacterales</taxon>
        <taxon>Rubrobacteraceae</taxon>
        <taxon>environmental samples</taxon>
    </lineage>
</organism>
<protein>
    <submittedName>
        <fullName evidence="2">Uncharacterized protein</fullName>
    </submittedName>
</protein>